<evidence type="ECO:0000259" key="9">
    <source>
        <dbReference type="PROSITE" id="PS50010"/>
    </source>
</evidence>
<evidence type="ECO:0000256" key="8">
    <source>
        <dbReference type="SAM" id="MobiDB-lite"/>
    </source>
</evidence>
<evidence type="ECO:0000313" key="11">
    <source>
        <dbReference type="EMBL" id="EAY09413.1"/>
    </source>
</evidence>
<gene>
    <name evidence="11" type="ORF">TVAG_420350</name>
</gene>
<keyword evidence="4" id="KW-0479">Metal-binding</keyword>
<feature type="domain" description="DH" evidence="9">
    <location>
        <begin position="10"/>
        <end position="195"/>
    </location>
</feature>
<dbReference type="SUPFAM" id="SSF57903">
    <property type="entry name" value="FYVE/PHD zinc finger"/>
    <property type="match status" value="1"/>
</dbReference>
<name>A2ED58_TRIV3</name>
<dbReference type="InterPro" id="IPR000219">
    <property type="entry name" value="DH_dom"/>
</dbReference>
<dbReference type="InterPro" id="IPR051092">
    <property type="entry name" value="FYVE_RhoGEF_PH"/>
</dbReference>
<dbReference type="VEuPathDB" id="TrichDB:TVAGG3_0425030"/>
<dbReference type="SMR" id="A2ED58"/>
<reference evidence="11" key="2">
    <citation type="journal article" date="2007" name="Science">
        <title>Draft genome sequence of the sexually transmitted pathogen Trichomonas vaginalis.</title>
        <authorList>
            <person name="Carlton J.M."/>
            <person name="Hirt R.P."/>
            <person name="Silva J.C."/>
            <person name="Delcher A.L."/>
            <person name="Schatz M."/>
            <person name="Zhao Q."/>
            <person name="Wortman J.R."/>
            <person name="Bidwell S.L."/>
            <person name="Alsmark U.C.M."/>
            <person name="Besteiro S."/>
            <person name="Sicheritz-Ponten T."/>
            <person name="Noel C.J."/>
            <person name="Dacks J.B."/>
            <person name="Foster P.G."/>
            <person name="Simillion C."/>
            <person name="Van de Peer Y."/>
            <person name="Miranda-Saavedra D."/>
            <person name="Barton G.J."/>
            <person name="Westrop G.D."/>
            <person name="Mueller S."/>
            <person name="Dessi D."/>
            <person name="Fiori P.L."/>
            <person name="Ren Q."/>
            <person name="Paulsen I."/>
            <person name="Zhang H."/>
            <person name="Bastida-Corcuera F.D."/>
            <person name="Simoes-Barbosa A."/>
            <person name="Brown M.T."/>
            <person name="Hayes R.D."/>
            <person name="Mukherjee M."/>
            <person name="Okumura C.Y."/>
            <person name="Schneider R."/>
            <person name="Smith A.J."/>
            <person name="Vanacova S."/>
            <person name="Villalvazo M."/>
            <person name="Haas B.J."/>
            <person name="Pertea M."/>
            <person name="Feldblyum T.V."/>
            <person name="Utterback T.R."/>
            <person name="Shu C.L."/>
            <person name="Osoegawa K."/>
            <person name="de Jong P.J."/>
            <person name="Hrdy I."/>
            <person name="Horvathova L."/>
            <person name="Zubacova Z."/>
            <person name="Dolezal P."/>
            <person name="Malik S.B."/>
            <person name="Logsdon J.M. Jr."/>
            <person name="Henze K."/>
            <person name="Gupta A."/>
            <person name="Wang C.C."/>
            <person name="Dunne R.L."/>
            <person name="Upcroft J.A."/>
            <person name="Upcroft P."/>
            <person name="White O."/>
            <person name="Salzberg S.L."/>
            <person name="Tang P."/>
            <person name="Chiu C.-H."/>
            <person name="Lee Y.-S."/>
            <person name="Embley T.M."/>
            <person name="Coombs G.H."/>
            <person name="Mottram J.C."/>
            <person name="Tachezy J."/>
            <person name="Fraser-Liggett C.M."/>
            <person name="Johnson P.J."/>
        </authorList>
    </citation>
    <scope>NUCLEOTIDE SEQUENCE [LARGE SCALE GENOMIC DNA]</scope>
    <source>
        <strain evidence="11">G3</strain>
    </source>
</reference>
<dbReference type="eggNOG" id="KOG1729">
    <property type="taxonomic scope" value="Eukaryota"/>
</dbReference>
<dbReference type="Gene3D" id="2.30.29.30">
    <property type="entry name" value="Pleckstrin-homology domain (PH domain)/Phosphotyrosine-binding domain (PTB)"/>
    <property type="match status" value="1"/>
</dbReference>
<dbReference type="Proteomes" id="UP000001542">
    <property type="component" value="Unassembled WGS sequence"/>
</dbReference>
<dbReference type="PROSITE" id="PS50178">
    <property type="entry name" value="ZF_FYVE"/>
    <property type="match status" value="1"/>
</dbReference>
<dbReference type="Pfam" id="PF00621">
    <property type="entry name" value="RhoGEF"/>
    <property type="match status" value="1"/>
</dbReference>
<evidence type="ECO:0000313" key="12">
    <source>
        <dbReference type="Proteomes" id="UP000001542"/>
    </source>
</evidence>
<dbReference type="Gene3D" id="1.20.900.10">
    <property type="entry name" value="Dbl homology (DH) domain"/>
    <property type="match status" value="1"/>
</dbReference>
<keyword evidence="2" id="KW-0963">Cytoplasm</keyword>
<dbReference type="OMA" id="EERITHW"/>
<dbReference type="STRING" id="5722.A2ED58"/>
<organism evidence="11 12">
    <name type="scientific">Trichomonas vaginalis (strain ATCC PRA-98 / G3)</name>
    <dbReference type="NCBI Taxonomy" id="412133"/>
    <lineage>
        <taxon>Eukaryota</taxon>
        <taxon>Metamonada</taxon>
        <taxon>Parabasalia</taxon>
        <taxon>Trichomonadida</taxon>
        <taxon>Trichomonadidae</taxon>
        <taxon>Trichomonas</taxon>
    </lineage>
</organism>
<dbReference type="CDD" id="cd15727">
    <property type="entry name" value="FYVE_ZF21"/>
    <property type="match status" value="1"/>
</dbReference>
<accession>A2ED58</accession>
<dbReference type="InterPro" id="IPR000306">
    <property type="entry name" value="Znf_FYVE"/>
</dbReference>
<dbReference type="GO" id="GO:0005085">
    <property type="term" value="F:guanyl-nucleotide exchange factor activity"/>
    <property type="evidence" value="ECO:0000318"/>
    <property type="project" value="GO_Central"/>
</dbReference>
<dbReference type="PANTHER" id="PTHR12673">
    <property type="entry name" value="FACIOGENITAL DYSPLASIA PROTEIN"/>
    <property type="match status" value="1"/>
</dbReference>
<comment type="subcellular location">
    <subcellularLocation>
        <location evidence="1">Cytoplasm</location>
    </subcellularLocation>
</comment>
<dbReference type="InterPro" id="IPR011993">
    <property type="entry name" value="PH-like_dom_sf"/>
</dbReference>
<dbReference type="SUPFAM" id="SSF48065">
    <property type="entry name" value="DBL homology domain (DH-domain)"/>
    <property type="match status" value="1"/>
</dbReference>
<dbReference type="InterPro" id="IPR011011">
    <property type="entry name" value="Znf_FYVE_PHD"/>
</dbReference>
<dbReference type="EMBL" id="DS113358">
    <property type="protein sequence ID" value="EAY09413.1"/>
    <property type="molecule type" value="Genomic_DNA"/>
</dbReference>
<dbReference type="PROSITE" id="PS50010">
    <property type="entry name" value="DH_2"/>
    <property type="match status" value="1"/>
</dbReference>
<dbReference type="InParanoid" id="A2ED58"/>
<dbReference type="RefSeq" id="XP_001321636.1">
    <property type="nucleotide sequence ID" value="XM_001321601.1"/>
</dbReference>
<evidence type="ECO:0000256" key="5">
    <source>
        <dbReference type="ARBA" id="ARBA00022771"/>
    </source>
</evidence>
<dbReference type="InterPro" id="IPR035899">
    <property type="entry name" value="DBL_dom_sf"/>
</dbReference>
<evidence type="ECO:0000256" key="2">
    <source>
        <dbReference type="ARBA" id="ARBA00022490"/>
    </source>
</evidence>
<dbReference type="GO" id="GO:0008270">
    <property type="term" value="F:zinc ion binding"/>
    <property type="evidence" value="ECO:0007669"/>
    <property type="project" value="UniProtKB-KW"/>
</dbReference>
<feature type="domain" description="FYVE-type" evidence="10">
    <location>
        <begin position="340"/>
        <end position="399"/>
    </location>
</feature>
<evidence type="ECO:0000259" key="10">
    <source>
        <dbReference type="PROSITE" id="PS50178"/>
    </source>
</evidence>
<evidence type="ECO:0000256" key="6">
    <source>
        <dbReference type="ARBA" id="ARBA00022833"/>
    </source>
</evidence>
<dbReference type="InterPro" id="IPR017455">
    <property type="entry name" value="Znf_FYVE-rel"/>
</dbReference>
<evidence type="ECO:0000256" key="1">
    <source>
        <dbReference type="ARBA" id="ARBA00004496"/>
    </source>
</evidence>
<dbReference type="OrthoDB" id="660555at2759"/>
<evidence type="ECO:0000256" key="3">
    <source>
        <dbReference type="ARBA" id="ARBA00022658"/>
    </source>
</evidence>
<keyword evidence="5 7" id="KW-0863">Zinc-finger</keyword>
<dbReference type="KEGG" id="tva:4767332"/>
<dbReference type="GO" id="GO:0005737">
    <property type="term" value="C:cytoplasm"/>
    <property type="evidence" value="ECO:0000318"/>
    <property type="project" value="GO_Central"/>
</dbReference>
<dbReference type="PANTHER" id="PTHR12673:SF159">
    <property type="entry name" value="LD03170P"/>
    <property type="match status" value="1"/>
</dbReference>
<keyword evidence="3" id="KW-0344">Guanine-nucleotide releasing factor</keyword>
<keyword evidence="12" id="KW-1185">Reference proteome</keyword>
<dbReference type="CDD" id="cd00160">
    <property type="entry name" value="RhoGEF"/>
    <property type="match status" value="1"/>
</dbReference>
<protein>
    <submittedName>
        <fullName evidence="11">FYVE zinc finger family protein</fullName>
    </submittedName>
</protein>
<evidence type="ECO:0000256" key="4">
    <source>
        <dbReference type="ARBA" id="ARBA00022723"/>
    </source>
</evidence>
<dbReference type="SMART" id="SM00064">
    <property type="entry name" value="FYVE"/>
    <property type="match status" value="1"/>
</dbReference>
<keyword evidence="6" id="KW-0862">Zinc</keyword>
<dbReference type="SMART" id="SM00325">
    <property type="entry name" value="RhoGEF"/>
    <property type="match status" value="1"/>
</dbReference>
<evidence type="ECO:0000256" key="7">
    <source>
        <dbReference type="PROSITE-ProRule" id="PRU00091"/>
    </source>
</evidence>
<dbReference type="Gene3D" id="3.30.40.10">
    <property type="entry name" value="Zinc/RING finger domain, C3HC4 (zinc finger)"/>
    <property type="match status" value="1"/>
</dbReference>
<feature type="region of interest" description="Disordered" evidence="8">
    <location>
        <begin position="410"/>
        <end position="439"/>
    </location>
</feature>
<dbReference type="AlphaFoldDB" id="A2ED58"/>
<dbReference type="InterPro" id="IPR013083">
    <property type="entry name" value="Znf_RING/FYVE/PHD"/>
</dbReference>
<dbReference type="Pfam" id="PF01363">
    <property type="entry name" value="FYVE"/>
    <property type="match status" value="1"/>
</dbReference>
<proteinExistence type="predicted"/>
<dbReference type="VEuPathDB" id="TrichDB:TVAG_420350"/>
<sequence length="439" mass="51238">MSKNADLFKKRQNVVQEIIKTEHTYNMGLQMLNTLVTKKLLKSLDDKEFSLHYAELRKLFAKLIDVENFSRAFVEKLHTTIIANKNTKNIAEAFDGLKQLVDVYFEYIYAYHSNMPNIKTERTKNAAFSKLVEYFETNAKDTIEAFLITPVQRPPRYRLLLQELIKYTPKETQEYTDLNKYLQEIMQAIASVDDKIDVFDEYNKMCQLQSSVSDFDIIGVKGRRMYFQGPATKFSRKYTNNRYLAIFNDGLLVLESYMVINWKPNKFYKTGEYLIMDVADSPPFVNAIDVRQKDKSFRCNLEDSKAKVEFLQGFEKMMKANNLTRADLEVRGFAPVWIPDDQAPVCMECQKKFTLFFRRHHCRRCGKCICSDCFKNQIRIPGISESPKHVCNECYKELISRETELLEALTKRGPSQEQEKADDIDEDVPFVSALDQDSD</sequence>
<dbReference type="SUPFAM" id="SSF50729">
    <property type="entry name" value="PH domain-like"/>
    <property type="match status" value="1"/>
</dbReference>
<reference evidence="11" key="1">
    <citation type="submission" date="2006-10" db="EMBL/GenBank/DDBJ databases">
        <authorList>
            <person name="Amadeo P."/>
            <person name="Zhao Q."/>
            <person name="Wortman J."/>
            <person name="Fraser-Liggett C."/>
            <person name="Carlton J."/>
        </authorList>
    </citation>
    <scope>NUCLEOTIDE SEQUENCE</scope>
    <source>
        <strain evidence="11">G3</strain>
    </source>
</reference>